<protein>
    <submittedName>
        <fullName evidence="2">Uncharacterized protein</fullName>
    </submittedName>
</protein>
<accession>A0A9P6N5J2</accession>
<dbReference type="AlphaFoldDB" id="A0A9P6N5J2"/>
<keyword evidence="3" id="KW-1185">Reference proteome</keyword>
<feature type="region of interest" description="Disordered" evidence="1">
    <location>
        <begin position="38"/>
        <end position="85"/>
    </location>
</feature>
<feature type="compositionally biased region" description="Low complexity" evidence="1">
    <location>
        <begin position="51"/>
        <end position="61"/>
    </location>
</feature>
<proteinExistence type="predicted"/>
<comment type="caution">
    <text evidence="2">The sequence shown here is derived from an EMBL/GenBank/DDBJ whole genome shotgun (WGS) entry which is preliminary data.</text>
</comment>
<dbReference type="Proteomes" id="UP000886653">
    <property type="component" value="Unassembled WGS sequence"/>
</dbReference>
<organism evidence="2 3">
    <name type="scientific">Cronartium quercuum f. sp. fusiforme G11</name>
    <dbReference type="NCBI Taxonomy" id="708437"/>
    <lineage>
        <taxon>Eukaryota</taxon>
        <taxon>Fungi</taxon>
        <taxon>Dikarya</taxon>
        <taxon>Basidiomycota</taxon>
        <taxon>Pucciniomycotina</taxon>
        <taxon>Pucciniomycetes</taxon>
        <taxon>Pucciniales</taxon>
        <taxon>Coleosporiaceae</taxon>
        <taxon>Cronartium</taxon>
    </lineage>
</organism>
<name>A0A9P6N5J2_9BASI</name>
<evidence type="ECO:0000313" key="2">
    <source>
        <dbReference type="EMBL" id="KAG0138942.1"/>
    </source>
</evidence>
<gene>
    <name evidence="2" type="ORF">CROQUDRAFT_102530</name>
</gene>
<sequence length="85" mass="9643">MIIDQAQGAPAAPDLAQYEIPEHQKLMFYYRSNSLFTQMKGDQYPPPPTLHPDQVDPQQDLQLDDEQHPNLGSSPLEQTQLLLAQ</sequence>
<evidence type="ECO:0000256" key="1">
    <source>
        <dbReference type="SAM" id="MobiDB-lite"/>
    </source>
</evidence>
<feature type="compositionally biased region" description="Polar residues" evidence="1">
    <location>
        <begin position="70"/>
        <end position="85"/>
    </location>
</feature>
<dbReference type="EMBL" id="MU168124">
    <property type="protein sequence ID" value="KAG0138942.1"/>
    <property type="molecule type" value="Genomic_DNA"/>
</dbReference>
<evidence type="ECO:0000313" key="3">
    <source>
        <dbReference type="Proteomes" id="UP000886653"/>
    </source>
</evidence>
<reference evidence="2" key="1">
    <citation type="submission" date="2013-11" db="EMBL/GenBank/DDBJ databases">
        <title>Genome sequence of the fusiform rust pathogen reveals effectors for host alternation and coevolution with pine.</title>
        <authorList>
            <consortium name="DOE Joint Genome Institute"/>
            <person name="Smith K."/>
            <person name="Pendleton A."/>
            <person name="Kubisiak T."/>
            <person name="Anderson C."/>
            <person name="Salamov A."/>
            <person name="Aerts A."/>
            <person name="Riley R."/>
            <person name="Clum A."/>
            <person name="Lindquist E."/>
            <person name="Ence D."/>
            <person name="Campbell M."/>
            <person name="Kronenberg Z."/>
            <person name="Feau N."/>
            <person name="Dhillon B."/>
            <person name="Hamelin R."/>
            <person name="Burleigh J."/>
            <person name="Smith J."/>
            <person name="Yandell M."/>
            <person name="Nelson C."/>
            <person name="Grigoriev I."/>
            <person name="Davis J."/>
        </authorList>
    </citation>
    <scope>NUCLEOTIDE SEQUENCE</scope>
    <source>
        <strain evidence="2">G11</strain>
    </source>
</reference>